<dbReference type="Proteomes" id="UP000887568">
    <property type="component" value="Unplaced"/>
</dbReference>
<feature type="signal peptide" evidence="2">
    <location>
        <begin position="1"/>
        <end position="26"/>
    </location>
</feature>
<dbReference type="OMA" id="INEMAQW"/>
<name>A0A913Z969_PATMI</name>
<evidence type="ECO:0000313" key="3">
    <source>
        <dbReference type="EnsemblMetazoa" id="XP_038047425.1"/>
    </source>
</evidence>
<evidence type="ECO:0000313" key="4">
    <source>
        <dbReference type="Proteomes" id="UP000887568"/>
    </source>
</evidence>
<keyword evidence="1" id="KW-0175">Coiled coil</keyword>
<dbReference type="RefSeq" id="XP_038047425.1">
    <property type="nucleotide sequence ID" value="XM_038191497.1"/>
</dbReference>
<accession>A0A913Z969</accession>
<evidence type="ECO:0000256" key="1">
    <source>
        <dbReference type="SAM" id="Coils"/>
    </source>
</evidence>
<dbReference type="EnsemblMetazoa" id="XM_038191497.1">
    <property type="protein sequence ID" value="XP_038047425.1"/>
    <property type="gene ID" value="LOC119721418"/>
</dbReference>
<protein>
    <submittedName>
        <fullName evidence="3">Uncharacterized protein</fullName>
    </submittedName>
</protein>
<dbReference type="PANTHER" id="PTHR31424:SF3">
    <property type="entry name" value="RING-TYPE DOMAIN-CONTAINING PROTEIN"/>
    <property type="match status" value="1"/>
</dbReference>
<dbReference type="PANTHER" id="PTHR31424">
    <property type="entry name" value="PROTEIN CBG23806"/>
    <property type="match status" value="1"/>
</dbReference>
<organism evidence="3 4">
    <name type="scientific">Patiria miniata</name>
    <name type="common">Bat star</name>
    <name type="synonym">Asterina miniata</name>
    <dbReference type="NCBI Taxonomy" id="46514"/>
    <lineage>
        <taxon>Eukaryota</taxon>
        <taxon>Metazoa</taxon>
        <taxon>Echinodermata</taxon>
        <taxon>Eleutherozoa</taxon>
        <taxon>Asterozoa</taxon>
        <taxon>Asteroidea</taxon>
        <taxon>Valvatacea</taxon>
        <taxon>Valvatida</taxon>
        <taxon>Asterinidae</taxon>
        <taxon>Patiria</taxon>
    </lineage>
</organism>
<proteinExistence type="predicted"/>
<dbReference type="OrthoDB" id="10053799at2759"/>
<reference evidence="3" key="1">
    <citation type="submission" date="2022-11" db="UniProtKB">
        <authorList>
            <consortium name="EnsemblMetazoa"/>
        </authorList>
    </citation>
    <scope>IDENTIFICATION</scope>
</reference>
<keyword evidence="4" id="KW-1185">Reference proteome</keyword>
<dbReference type="GeneID" id="119721418"/>
<keyword evidence="2" id="KW-0732">Signal</keyword>
<evidence type="ECO:0000256" key="2">
    <source>
        <dbReference type="SAM" id="SignalP"/>
    </source>
</evidence>
<sequence length="752" mass="86514">MSPYFTFYVLIIFCTIYFTPKHKVDCHPLNFDDSVDWVLEINLLVLHKLVRESDSVYHSIECAQDVLDKICKLNGIDSKYVELQKTSTRLLSKIKHMQANLKAALKKGGRQVSSLLKFWENEKYRLKLGGTKRKALEELQNEKKKRKIAEGKTKAALLKAKNAKREAKRNKKEAKQTKQIVNRLIKRRLRPTRNVASKAKYSRQWVSKNKIKTTESADLICSLLRTGGLEPHKLVYSDQYGNVVNCDFTHAPQNHQPSVEQMLYLKDMSCTSDKTYQEFALTSNGLWPSLYSIKRKAAELNSMFNFQVHNELRGVTQRLEDKLIQSVSRMNDAELIDGGTVQIKISGDGTSIGSRIPVTNIAFSIITKFNQSQNFLLIIAKQPEKYDSFKPILEAAGLLDDVQNLKELHIRGKVIKPAFYMCADLKFLNEMYGLGACSSIHSCVFCKCPSDCFYDMSKEWSMLDTIKGARTVHEINEMAQWSGSRKKKFNCLRSPIFRAIDIKFIVPDLLHLYLRISDQLIRKLLQELRTRDNQIKNTKSHKNETPKIENFEKFVRSIGIEWHFSTDAKDVMNYRCFIGPEHKKIQERISLGDMMPWLTTLQDVIKIWNDFKILMSMTKDNIQGEKLIKFKELAKSWVTFYASTYQTKDVTLYMHILAMHVGEAILLHGGCINHFSQQSFEKMNDQVKESFFKASNHKGLVAFKQIMQKQNRIEMLSPTCSREIQMQSCSCCGASGHNIKTCSMVSKGSIPD</sequence>
<feature type="chain" id="PRO_5037619244" evidence="2">
    <location>
        <begin position="27"/>
        <end position="752"/>
    </location>
</feature>
<feature type="coiled-coil region" evidence="1">
    <location>
        <begin position="132"/>
        <end position="184"/>
    </location>
</feature>
<dbReference type="AlphaFoldDB" id="A0A913Z969"/>